<feature type="non-terminal residue" evidence="4">
    <location>
        <position position="1"/>
    </location>
</feature>
<dbReference type="Pfam" id="PF00069">
    <property type="entry name" value="Pkinase"/>
    <property type="match status" value="1"/>
</dbReference>
<dbReference type="GO" id="GO:0005524">
    <property type="term" value="F:ATP binding"/>
    <property type="evidence" value="ECO:0007669"/>
    <property type="project" value="UniProtKB-KW"/>
</dbReference>
<dbReference type="PANTHER" id="PTHR24055">
    <property type="entry name" value="MITOGEN-ACTIVATED PROTEIN KINASE"/>
    <property type="match status" value="1"/>
</dbReference>
<evidence type="ECO:0000313" key="4">
    <source>
        <dbReference type="EMBL" id="TVU31140.1"/>
    </source>
</evidence>
<dbReference type="AlphaFoldDB" id="A0A5J9V8F2"/>
<keyword evidence="1" id="KW-0547">Nucleotide-binding</keyword>
<sequence>MLLWKEDHDTRVDTWSLGCVMAELLTGRMLFDGKKDHADQLCKIFDVLGEPGKRAWQTSDKDLGEMVLQWQARQRRLGHRNRLRELVPKEILSRDGFEVLKLKDS</sequence>
<keyword evidence="5" id="KW-1185">Reference proteome</keyword>
<evidence type="ECO:0000259" key="3">
    <source>
        <dbReference type="PROSITE" id="PS50011"/>
    </source>
</evidence>
<dbReference type="GO" id="GO:0004672">
    <property type="term" value="F:protein kinase activity"/>
    <property type="evidence" value="ECO:0007669"/>
    <property type="project" value="InterPro"/>
</dbReference>
<proteinExistence type="predicted"/>
<dbReference type="InterPro" id="IPR050117">
    <property type="entry name" value="MAPK"/>
</dbReference>
<keyword evidence="2" id="KW-0067">ATP-binding</keyword>
<evidence type="ECO:0000256" key="1">
    <source>
        <dbReference type="ARBA" id="ARBA00022741"/>
    </source>
</evidence>
<accession>A0A5J9V8F2</accession>
<dbReference type="OrthoDB" id="592835at2759"/>
<dbReference type="EMBL" id="RWGY01000011">
    <property type="protein sequence ID" value="TVU31140.1"/>
    <property type="molecule type" value="Genomic_DNA"/>
</dbReference>
<name>A0A5J9V8F2_9POAL</name>
<organism evidence="4 5">
    <name type="scientific">Eragrostis curvula</name>
    <name type="common">weeping love grass</name>
    <dbReference type="NCBI Taxonomy" id="38414"/>
    <lineage>
        <taxon>Eukaryota</taxon>
        <taxon>Viridiplantae</taxon>
        <taxon>Streptophyta</taxon>
        <taxon>Embryophyta</taxon>
        <taxon>Tracheophyta</taxon>
        <taxon>Spermatophyta</taxon>
        <taxon>Magnoliopsida</taxon>
        <taxon>Liliopsida</taxon>
        <taxon>Poales</taxon>
        <taxon>Poaceae</taxon>
        <taxon>PACMAD clade</taxon>
        <taxon>Chloridoideae</taxon>
        <taxon>Eragrostideae</taxon>
        <taxon>Eragrostidinae</taxon>
        <taxon>Eragrostis</taxon>
    </lineage>
</organism>
<comment type="caution">
    <text evidence="4">The sequence shown here is derived from an EMBL/GenBank/DDBJ whole genome shotgun (WGS) entry which is preliminary data.</text>
</comment>
<evidence type="ECO:0000256" key="2">
    <source>
        <dbReference type="ARBA" id="ARBA00022840"/>
    </source>
</evidence>
<dbReference type="InterPro" id="IPR011009">
    <property type="entry name" value="Kinase-like_dom_sf"/>
</dbReference>
<dbReference type="SUPFAM" id="SSF56112">
    <property type="entry name" value="Protein kinase-like (PK-like)"/>
    <property type="match status" value="1"/>
</dbReference>
<dbReference type="Gene3D" id="1.10.510.10">
    <property type="entry name" value="Transferase(Phosphotransferase) domain 1"/>
    <property type="match status" value="1"/>
</dbReference>
<evidence type="ECO:0000313" key="5">
    <source>
        <dbReference type="Proteomes" id="UP000324897"/>
    </source>
</evidence>
<protein>
    <recommendedName>
        <fullName evidence="3">Protein kinase domain-containing protein</fullName>
    </recommendedName>
</protein>
<dbReference type="PROSITE" id="PS50011">
    <property type="entry name" value="PROTEIN_KINASE_DOM"/>
    <property type="match status" value="1"/>
</dbReference>
<dbReference type="Proteomes" id="UP000324897">
    <property type="component" value="Chromosome 1"/>
</dbReference>
<dbReference type="InterPro" id="IPR000719">
    <property type="entry name" value="Prot_kinase_dom"/>
</dbReference>
<feature type="domain" description="Protein kinase" evidence="3">
    <location>
        <begin position="1"/>
        <end position="92"/>
    </location>
</feature>
<gene>
    <name evidence="4" type="ORF">EJB05_22812</name>
</gene>
<reference evidence="4 5" key="1">
    <citation type="journal article" date="2019" name="Sci. Rep.">
        <title>A high-quality genome of Eragrostis curvula grass provides insights into Poaceae evolution and supports new strategies to enhance forage quality.</title>
        <authorList>
            <person name="Carballo J."/>
            <person name="Santos B.A.C.M."/>
            <person name="Zappacosta D."/>
            <person name="Garbus I."/>
            <person name="Selva J.P."/>
            <person name="Gallo C.A."/>
            <person name="Diaz A."/>
            <person name="Albertini E."/>
            <person name="Caccamo M."/>
            <person name="Echenique V."/>
        </authorList>
    </citation>
    <scope>NUCLEOTIDE SEQUENCE [LARGE SCALE GENOMIC DNA]</scope>
    <source>
        <strain evidence="5">cv. Victoria</strain>
        <tissue evidence="4">Leaf</tissue>
    </source>
</reference>
<dbReference type="Gramene" id="TVU31140">
    <property type="protein sequence ID" value="TVU31140"/>
    <property type="gene ID" value="EJB05_22812"/>
</dbReference>